<evidence type="ECO:0008006" key="3">
    <source>
        <dbReference type="Google" id="ProtNLM"/>
    </source>
</evidence>
<protein>
    <recommendedName>
        <fullName evidence="3">Thymidylate kinase</fullName>
    </recommendedName>
</protein>
<name>A0A2S8JEM9_RHOOP</name>
<dbReference type="EMBL" id="PUIO01000007">
    <property type="protein sequence ID" value="PQP25508.1"/>
    <property type="molecule type" value="Genomic_DNA"/>
</dbReference>
<sequence>MAVIVAVEGPSAAGKTTWCRATSEQFVAEYTPTGEEPDGFDPAEQATFWAQVNAQRWTQALTLEAATGVAVCDSDPLKLHYSWCLAAVRSAPVSRFEHELAAVRQMFAQRRLGFPDAVLLSIPDAQQLVRQRNGDRTRRRGHFDLHARLAEPLVEWYAALDRLDPGRVVDGFPSELDIATLAPPRPNRHDRELLEGLLDELPTL</sequence>
<dbReference type="RefSeq" id="WP_105413879.1">
    <property type="nucleotide sequence ID" value="NZ_PUIO01000007.1"/>
</dbReference>
<proteinExistence type="predicted"/>
<evidence type="ECO:0000313" key="2">
    <source>
        <dbReference type="Proteomes" id="UP000239290"/>
    </source>
</evidence>
<dbReference type="AlphaFoldDB" id="A0A2S8JEM9"/>
<evidence type="ECO:0000313" key="1">
    <source>
        <dbReference type="EMBL" id="PQP25508.1"/>
    </source>
</evidence>
<dbReference type="Proteomes" id="UP000239290">
    <property type="component" value="Unassembled WGS sequence"/>
</dbReference>
<gene>
    <name evidence="1" type="ORF">C5613_08090</name>
</gene>
<dbReference type="Gene3D" id="3.40.50.300">
    <property type="entry name" value="P-loop containing nucleotide triphosphate hydrolases"/>
    <property type="match status" value="1"/>
</dbReference>
<dbReference type="CDD" id="cd02019">
    <property type="entry name" value="NK"/>
    <property type="match status" value="1"/>
</dbReference>
<comment type="caution">
    <text evidence="1">The sequence shown here is derived from an EMBL/GenBank/DDBJ whole genome shotgun (WGS) entry which is preliminary data.</text>
</comment>
<dbReference type="SUPFAM" id="SSF52540">
    <property type="entry name" value="P-loop containing nucleoside triphosphate hydrolases"/>
    <property type="match status" value="1"/>
</dbReference>
<dbReference type="InterPro" id="IPR027417">
    <property type="entry name" value="P-loop_NTPase"/>
</dbReference>
<accession>A0A2S8JEM9</accession>
<reference evidence="2" key="1">
    <citation type="submission" date="2018-02" db="EMBL/GenBank/DDBJ databases">
        <title>Draft genome sequencing of Rhodococcus opacus KU647198.</title>
        <authorList>
            <person name="Zheng B.-X."/>
        </authorList>
    </citation>
    <scope>NUCLEOTIDE SEQUENCE [LARGE SCALE GENOMIC DNA]</scope>
    <source>
        <strain evidence="2">04-OD7</strain>
    </source>
</reference>
<organism evidence="1 2">
    <name type="scientific">Rhodococcus opacus</name>
    <name type="common">Nocardia opaca</name>
    <dbReference type="NCBI Taxonomy" id="37919"/>
    <lineage>
        <taxon>Bacteria</taxon>
        <taxon>Bacillati</taxon>
        <taxon>Actinomycetota</taxon>
        <taxon>Actinomycetes</taxon>
        <taxon>Mycobacteriales</taxon>
        <taxon>Nocardiaceae</taxon>
        <taxon>Rhodococcus</taxon>
    </lineage>
</organism>